<name>A0A8C0GWK2_CHEAB</name>
<dbReference type="InterPro" id="IPR036051">
    <property type="entry name" value="KRAB_dom_sf"/>
</dbReference>
<evidence type="ECO:0000313" key="2">
    <source>
        <dbReference type="Ensembl" id="ENSCABP00000010354.1"/>
    </source>
</evidence>
<dbReference type="InterPro" id="IPR050169">
    <property type="entry name" value="Krueppel_C2H2_ZnF"/>
</dbReference>
<dbReference type="CDD" id="cd07765">
    <property type="entry name" value="KRAB_A-box"/>
    <property type="match status" value="1"/>
</dbReference>
<accession>A0A8C0GWK2</accession>
<dbReference type="Pfam" id="PF01352">
    <property type="entry name" value="KRAB"/>
    <property type="match status" value="1"/>
</dbReference>
<dbReference type="AlphaFoldDB" id="A0A8C0GWK2"/>
<dbReference type="InterPro" id="IPR001909">
    <property type="entry name" value="KRAB"/>
</dbReference>
<organism evidence="2 3">
    <name type="scientific">Chelonoidis abingdonii</name>
    <name type="common">Abingdon island giant tortoise</name>
    <name type="synonym">Testudo abingdonii</name>
    <dbReference type="NCBI Taxonomy" id="106734"/>
    <lineage>
        <taxon>Eukaryota</taxon>
        <taxon>Metazoa</taxon>
        <taxon>Chordata</taxon>
        <taxon>Craniata</taxon>
        <taxon>Vertebrata</taxon>
        <taxon>Euteleostomi</taxon>
        <taxon>Archelosauria</taxon>
        <taxon>Testudinata</taxon>
        <taxon>Testudines</taxon>
        <taxon>Cryptodira</taxon>
        <taxon>Durocryptodira</taxon>
        <taxon>Testudinoidea</taxon>
        <taxon>Testudinidae</taxon>
        <taxon>Chelonoidis</taxon>
    </lineage>
</organism>
<dbReference type="PROSITE" id="PS50805">
    <property type="entry name" value="KRAB"/>
    <property type="match status" value="1"/>
</dbReference>
<keyword evidence="3" id="KW-1185">Reference proteome</keyword>
<proteinExistence type="predicted"/>
<dbReference type="Proteomes" id="UP000694404">
    <property type="component" value="Unplaced"/>
</dbReference>
<reference evidence="2" key="2">
    <citation type="submission" date="2025-09" db="UniProtKB">
        <authorList>
            <consortium name="Ensembl"/>
        </authorList>
    </citation>
    <scope>IDENTIFICATION</scope>
</reference>
<dbReference type="GeneTree" id="ENSGT01150000288106"/>
<dbReference type="Ensembl" id="ENSCABT00000011339.1">
    <property type="protein sequence ID" value="ENSCABP00000010354.1"/>
    <property type="gene ID" value="ENSCABG00000007770.1"/>
</dbReference>
<sequence>MWGVTEQVALWLGQQVLRGGFWLFQELVTFEEVAVYFTEEQWALLDPSQKALYRDVMQQNYENVTLLASYQINSLPVLVPQTLVACWSLLFSPCATQLTLLGTEMFSTKVTGLNIGGT</sequence>
<evidence type="ECO:0000313" key="3">
    <source>
        <dbReference type="Proteomes" id="UP000694404"/>
    </source>
</evidence>
<dbReference type="PANTHER" id="PTHR23232:SF142">
    <property type="entry name" value="GASTRULA ZINC FINGER PROTEIN XLCGF57.1-LIKE-RELATED"/>
    <property type="match status" value="1"/>
</dbReference>
<feature type="domain" description="KRAB" evidence="1">
    <location>
        <begin position="28"/>
        <end position="118"/>
    </location>
</feature>
<dbReference type="GO" id="GO:0006355">
    <property type="term" value="P:regulation of DNA-templated transcription"/>
    <property type="evidence" value="ECO:0007669"/>
    <property type="project" value="InterPro"/>
</dbReference>
<evidence type="ECO:0000259" key="1">
    <source>
        <dbReference type="PROSITE" id="PS50805"/>
    </source>
</evidence>
<dbReference type="SUPFAM" id="SSF109640">
    <property type="entry name" value="KRAB domain (Kruppel-associated box)"/>
    <property type="match status" value="1"/>
</dbReference>
<dbReference type="SMART" id="SM00349">
    <property type="entry name" value="KRAB"/>
    <property type="match status" value="1"/>
</dbReference>
<reference evidence="2" key="1">
    <citation type="submission" date="2025-08" db="UniProtKB">
        <authorList>
            <consortium name="Ensembl"/>
        </authorList>
    </citation>
    <scope>IDENTIFICATION</scope>
</reference>
<protein>
    <recommendedName>
        <fullName evidence="1">KRAB domain-containing protein</fullName>
    </recommendedName>
</protein>
<dbReference type="PANTHER" id="PTHR23232">
    <property type="entry name" value="KRAB DOMAIN C2H2 ZINC FINGER"/>
    <property type="match status" value="1"/>
</dbReference>
<dbReference type="Gene3D" id="6.10.140.140">
    <property type="match status" value="1"/>
</dbReference>